<evidence type="ECO:0000256" key="3">
    <source>
        <dbReference type="ARBA" id="ARBA00022605"/>
    </source>
</evidence>
<dbReference type="Pfam" id="PF05173">
    <property type="entry name" value="DapB_C"/>
    <property type="match status" value="1"/>
</dbReference>
<comment type="catalytic activity">
    <reaction evidence="12 13">
        <text>(S)-2,3,4,5-tetrahydrodipicolinate + NAD(+) + H2O = (2S,4S)-4-hydroxy-2,3,4,5-tetrahydrodipicolinate + NADH + H(+)</text>
        <dbReference type="Rhea" id="RHEA:35323"/>
        <dbReference type="ChEBI" id="CHEBI:15377"/>
        <dbReference type="ChEBI" id="CHEBI:15378"/>
        <dbReference type="ChEBI" id="CHEBI:16845"/>
        <dbReference type="ChEBI" id="CHEBI:57540"/>
        <dbReference type="ChEBI" id="CHEBI:57945"/>
        <dbReference type="ChEBI" id="CHEBI:67139"/>
        <dbReference type="EC" id="1.17.1.8"/>
    </reaction>
</comment>
<evidence type="ECO:0000256" key="13">
    <source>
        <dbReference type="HAMAP-Rule" id="MF_00102"/>
    </source>
</evidence>
<keyword evidence="3 13" id="KW-0028">Amino-acid biosynthesis</keyword>
<keyword evidence="6 13" id="KW-0560">Oxidoreductase</keyword>
<comment type="similarity">
    <text evidence="1 13">Belongs to the DapB family.</text>
</comment>
<evidence type="ECO:0000256" key="9">
    <source>
        <dbReference type="ARBA" id="ARBA00037922"/>
    </source>
</evidence>
<keyword evidence="5 13" id="KW-0220">Diaminopimelate biosynthesis</keyword>
<evidence type="ECO:0000256" key="7">
    <source>
        <dbReference type="ARBA" id="ARBA00023027"/>
    </source>
</evidence>
<dbReference type="EMBL" id="DTMM01000067">
    <property type="protein sequence ID" value="HFT92916.1"/>
    <property type="molecule type" value="Genomic_DNA"/>
</dbReference>
<dbReference type="SUPFAM" id="SSF55347">
    <property type="entry name" value="Glyceraldehyde-3-phosphate dehydrogenase-like, C-terminal domain"/>
    <property type="match status" value="1"/>
</dbReference>
<dbReference type="SUPFAM" id="SSF51735">
    <property type="entry name" value="NAD(P)-binding Rossmann-fold domains"/>
    <property type="match status" value="1"/>
</dbReference>
<dbReference type="InterPro" id="IPR000846">
    <property type="entry name" value="DapB_N"/>
</dbReference>
<accession>A0A7C3QVG5</accession>
<evidence type="ECO:0000256" key="1">
    <source>
        <dbReference type="ARBA" id="ARBA00006642"/>
    </source>
</evidence>
<dbReference type="FunFam" id="3.30.360.10:FF:000004">
    <property type="entry name" value="4-hydroxy-tetrahydrodipicolinate reductase"/>
    <property type="match status" value="1"/>
</dbReference>
<sequence length="267" mass="28639">MTSPVRIAVIGAAGRMGKAIQEVLFRREGTMLCAAVVEPGDPSSGKPVAFGESRYINSLEDAADRCDAGIDFSTVPSSLSTVRAFVHSGRPLVIGTTGFSPSEKMEILSAAERIPLLLSPNMSLGIHLLSYLLEIAAMRLPHFDAEILDIHHRQKKDAPSGTALFLGETLARARGKSLKDVGTFHREGMTGVRPEGSVGVMALRGGDVVGDHTVFFLGEGERLELTHRATSRETFARGAVEAAVYLSGKKPGFYTMSDVLGLERMIK</sequence>
<dbReference type="UniPathway" id="UPA00034">
    <property type="reaction ID" value="UER00018"/>
</dbReference>
<dbReference type="GO" id="GO:0016726">
    <property type="term" value="F:oxidoreductase activity, acting on CH or CH2 groups, NAD or NADP as acceptor"/>
    <property type="evidence" value="ECO:0007669"/>
    <property type="project" value="UniProtKB-UniRule"/>
</dbReference>
<dbReference type="GO" id="GO:0050661">
    <property type="term" value="F:NADP binding"/>
    <property type="evidence" value="ECO:0007669"/>
    <property type="project" value="UniProtKB-UniRule"/>
</dbReference>
<comment type="subcellular location">
    <subcellularLocation>
        <location evidence="13">Cytoplasm</location>
    </subcellularLocation>
</comment>
<dbReference type="Gene3D" id="3.30.360.10">
    <property type="entry name" value="Dihydrodipicolinate Reductase, domain 2"/>
    <property type="match status" value="1"/>
</dbReference>
<feature type="binding site" evidence="13">
    <location>
        <position position="38"/>
    </location>
    <ligand>
        <name>NAD(+)</name>
        <dbReference type="ChEBI" id="CHEBI:57540"/>
    </ligand>
</feature>
<dbReference type="GO" id="GO:0008839">
    <property type="term" value="F:4-hydroxy-tetrahydrodipicolinate reductase"/>
    <property type="evidence" value="ECO:0007669"/>
    <property type="project" value="UniProtKB-UniRule"/>
</dbReference>
<keyword evidence="4 13" id="KW-0521">NADP</keyword>
<dbReference type="InterPro" id="IPR036291">
    <property type="entry name" value="NAD(P)-bd_dom_sf"/>
</dbReference>
<dbReference type="PANTHER" id="PTHR20836">
    <property type="entry name" value="DIHYDRODIPICOLINATE REDUCTASE"/>
    <property type="match status" value="1"/>
</dbReference>
<feature type="binding site" evidence="13">
    <location>
        <begin position="161"/>
        <end position="162"/>
    </location>
    <ligand>
        <name>(S)-2,3,4,5-tetrahydrodipicolinate</name>
        <dbReference type="ChEBI" id="CHEBI:16845"/>
    </ligand>
</feature>
<comment type="caution">
    <text evidence="16">The sequence shown here is derived from an EMBL/GenBank/DDBJ whole genome shotgun (WGS) entry which is preliminary data.</text>
</comment>
<dbReference type="PANTHER" id="PTHR20836:SF0">
    <property type="entry name" value="4-HYDROXY-TETRAHYDRODIPICOLINATE REDUCTASE 1, CHLOROPLASTIC-RELATED"/>
    <property type="match status" value="1"/>
</dbReference>
<dbReference type="GO" id="GO:0019877">
    <property type="term" value="P:diaminopimelate biosynthetic process"/>
    <property type="evidence" value="ECO:0007669"/>
    <property type="project" value="UniProtKB-UniRule"/>
</dbReference>
<comment type="pathway">
    <text evidence="9 13">Amino-acid biosynthesis; L-lysine biosynthesis via DAP pathway; (S)-tetrahydrodipicolinate from L-aspartate: step 4/4.</text>
</comment>
<feature type="domain" description="Dihydrodipicolinate reductase C-terminal" evidence="15">
    <location>
        <begin position="125"/>
        <end position="260"/>
    </location>
</feature>
<evidence type="ECO:0000256" key="12">
    <source>
        <dbReference type="ARBA" id="ARBA00049396"/>
    </source>
</evidence>
<evidence type="ECO:0000256" key="11">
    <source>
        <dbReference type="ARBA" id="ARBA00049080"/>
    </source>
</evidence>
<feature type="domain" description="Dihydrodipicolinate reductase N-terminal" evidence="14">
    <location>
        <begin position="5"/>
        <end position="122"/>
    </location>
</feature>
<evidence type="ECO:0000256" key="5">
    <source>
        <dbReference type="ARBA" id="ARBA00022915"/>
    </source>
</evidence>
<feature type="active site" description="Proton donor" evidence="13">
    <location>
        <position position="155"/>
    </location>
</feature>
<dbReference type="GO" id="GO:0009089">
    <property type="term" value="P:lysine biosynthetic process via diaminopimelate"/>
    <property type="evidence" value="ECO:0007669"/>
    <property type="project" value="UniProtKB-UniRule"/>
</dbReference>
<dbReference type="GO" id="GO:0051287">
    <property type="term" value="F:NAD binding"/>
    <property type="evidence" value="ECO:0007669"/>
    <property type="project" value="UniProtKB-UniRule"/>
</dbReference>
<feature type="binding site" evidence="13">
    <location>
        <begin position="95"/>
        <end position="97"/>
    </location>
    <ligand>
        <name>NAD(+)</name>
        <dbReference type="ChEBI" id="CHEBI:57540"/>
    </ligand>
</feature>
<dbReference type="AlphaFoldDB" id="A0A7C3QVG5"/>
<evidence type="ECO:0000256" key="10">
    <source>
        <dbReference type="ARBA" id="ARBA00038983"/>
    </source>
</evidence>
<dbReference type="HAMAP" id="MF_00102">
    <property type="entry name" value="DapB"/>
    <property type="match status" value="1"/>
</dbReference>
<feature type="active site" description="Proton donor/acceptor" evidence="13">
    <location>
        <position position="151"/>
    </location>
</feature>
<evidence type="ECO:0000259" key="14">
    <source>
        <dbReference type="Pfam" id="PF01113"/>
    </source>
</evidence>
<dbReference type="EC" id="1.17.1.8" evidence="10 13"/>
<dbReference type="CDD" id="cd02274">
    <property type="entry name" value="DHDPR_N"/>
    <property type="match status" value="1"/>
</dbReference>
<comment type="caution">
    <text evidence="13">Was originally thought to be a dihydrodipicolinate reductase (DHDPR), catalyzing the conversion of dihydrodipicolinate to tetrahydrodipicolinate. However, it was shown in E.coli that the substrate of the enzymatic reaction is not dihydrodipicolinate (DHDP) but in fact (2S,4S)-4-hydroxy-2,3,4,5-tetrahydrodipicolinic acid (HTPA), the product released by the DapA-catalyzed reaction.</text>
</comment>
<keyword evidence="2 13" id="KW-0963">Cytoplasm</keyword>
<keyword evidence="8 13" id="KW-0457">Lysine biosynthesis</keyword>
<protein>
    <recommendedName>
        <fullName evidence="10 13">4-hydroxy-tetrahydrodipicolinate reductase</fullName>
        <shortName evidence="13">HTPA reductase</shortName>
        <ecNumber evidence="10 13">1.17.1.8</ecNumber>
    </recommendedName>
</protein>
<evidence type="ECO:0000256" key="6">
    <source>
        <dbReference type="ARBA" id="ARBA00023002"/>
    </source>
</evidence>
<evidence type="ECO:0000256" key="2">
    <source>
        <dbReference type="ARBA" id="ARBA00022490"/>
    </source>
</evidence>
<keyword evidence="7 13" id="KW-0520">NAD</keyword>
<proteinExistence type="inferred from homology"/>
<dbReference type="Gene3D" id="3.40.50.720">
    <property type="entry name" value="NAD(P)-binding Rossmann-like Domain"/>
    <property type="match status" value="1"/>
</dbReference>
<evidence type="ECO:0000256" key="8">
    <source>
        <dbReference type="ARBA" id="ARBA00023154"/>
    </source>
</evidence>
<dbReference type="PROSITE" id="PS01298">
    <property type="entry name" value="DAPB"/>
    <property type="match status" value="1"/>
</dbReference>
<feature type="binding site" evidence="13">
    <location>
        <position position="152"/>
    </location>
    <ligand>
        <name>(S)-2,3,4,5-tetrahydrodipicolinate</name>
        <dbReference type="ChEBI" id="CHEBI:16845"/>
    </ligand>
</feature>
<comment type="subunit">
    <text evidence="13">Homotetramer.</text>
</comment>
<dbReference type="GO" id="GO:0005829">
    <property type="term" value="C:cytosol"/>
    <property type="evidence" value="ECO:0007669"/>
    <property type="project" value="TreeGrafter"/>
</dbReference>
<evidence type="ECO:0000256" key="4">
    <source>
        <dbReference type="ARBA" id="ARBA00022857"/>
    </source>
</evidence>
<evidence type="ECO:0000313" key="16">
    <source>
        <dbReference type="EMBL" id="HFT92916.1"/>
    </source>
</evidence>
<reference evidence="16" key="1">
    <citation type="journal article" date="2020" name="mSystems">
        <title>Genome- and Community-Level Interaction Insights into Carbon Utilization and Element Cycling Functions of Hydrothermarchaeota in Hydrothermal Sediment.</title>
        <authorList>
            <person name="Zhou Z."/>
            <person name="Liu Y."/>
            <person name="Xu W."/>
            <person name="Pan J."/>
            <person name="Luo Z.H."/>
            <person name="Li M."/>
        </authorList>
    </citation>
    <scope>NUCLEOTIDE SEQUENCE [LARGE SCALE GENOMIC DNA]</scope>
    <source>
        <strain evidence="16">SpSt-902</strain>
    </source>
</reference>
<dbReference type="InterPro" id="IPR022664">
    <property type="entry name" value="DapB_N_CS"/>
</dbReference>
<dbReference type="InterPro" id="IPR022663">
    <property type="entry name" value="DapB_C"/>
</dbReference>
<dbReference type="InterPro" id="IPR023940">
    <property type="entry name" value="DHDPR_bac"/>
</dbReference>
<dbReference type="PIRSF" id="PIRSF000161">
    <property type="entry name" value="DHPR"/>
    <property type="match status" value="1"/>
</dbReference>
<organism evidence="16">
    <name type="scientific">Leptospirillum ferriphilum</name>
    <dbReference type="NCBI Taxonomy" id="178606"/>
    <lineage>
        <taxon>Bacteria</taxon>
        <taxon>Pseudomonadati</taxon>
        <taxon>Nitrospirota</taxon>
        <taxon>Nitrospiria</taxon>
        <taxon>Nitrospirales</taxon>
        <taxon>Nitrospiraceae</taxon>
        <taxon>Leptospirillum</taxon>
    </lineage>
</organism>
<comment type="catalytic activity">
    <reaction evidence="11 13">
        <text>(S)-2,3,4,5-tetrahydrodipicolinate + NADP(+) + H2O = (2S,4S)-4-hydroxy-2,3,4,5-tetrahydrodipicolinate + NADPH + H(+)</text>
        <dbReference type="Rhea" id="RHEA:35331"/>
        <dbReference type="ChEBI" id="CHEBI:15377"/>
        <dbReference type="ChEBI" id="CHEBI:15378"/>
        <dbReference type="ChEBI" id="CHEBI:16845"/>
        <dbReference type="ChEBI" id="CHEBI:57783"/>
        <dbReference type="ChEBI" id="CHEBI:58349"/>
        <dbReference type="ChEBI" id="CHEBI:67139"/>
        <dbReference type="EC" id="1.17.1.8"/>
    </reaction>
</comment>
<dbReference type="Pfam" id="PF01113">
    <property type="entry name" value="DapB_N"/>
    <property type="match status" value="1"/>
</dbReference>
<name>A0A7C3QVG5_9BACT</name>
<comment type="caution">
    <text evidence="13">Lacks conserved residue(s) required for the propagation of feature annotation.</text>
</comment>
<comment type="function">
    <text evidence="13">Catalyzes the conversion of 4-hydroxy-tetrahydrodipicolinate (HTPA) to tetrahydrodipicolinate.</text>
</comment>
<feature type="binding site" evidence="13">
    <location>
        <begin position="11"/>
        <end position="16"/>
    </location>
    <ligand>
        <name>NAD(+)</name>
        <dbReference type="ChEBI" id="CHEBI:57540"/>
    </ligand>
</feature>
<dbReference type="NCBIfam" id="TIGR00036">
    <property type="entry name" value="dapB"/>
    <property type="match status" value="1"/>
</dbReference>
<feature type="binding site" evidence="13">
    <location>
        <begin position="119"/>
        <end position="122"/>
    </location>
    <ligand>
        <name>NAD(+)</name>
        <dbReference type="ChEBI" id="CHEBI:57540"/>
    </ligand>
</feature>
<evidence type="ECO:0000259" key="15">
    <source>
        <dbReference type="Pfam" id="PF05173"/>
    </source>
</evidence>
<gene>
    <name evidence="13" type="primary">dapB</name>
    <name evidence="16" type="ORF">ENX03_03025</name>
</gene>